<accession>A0AAI7ZI49</accession>
<protein>
    <recommendedName>
        <fullName evidence="3">DUF3247 domain-containing protein</fullName>
    </recommendedName>
</protein>
<dbReference type="InterPro" id="IPR021649">
    <property type="entry name" value="DUF3247"/>
</dbReference>
<sequence>MVAIEDGCVRMLLGANAVPTPTTSTRCVFCLFHACWPSVMRSAHGDRAMPKYAPHVYSEQVQIATLEHWVSLLDGQERVRIELDDGSMISGTVAVRPSLQTYLDEHDNEGLNGQLRLDLLDTSQEPQWIWMDRIVAVHPLLLGADPQVMP</sequence>
<evidence type="ECO:0008006" key="3">
    <source>
        <dbReference type="Google" id="ProtNLM"/>
    </source>
</evidence>
<dbReference type="Pfam" id="PF11607">
    <property type="entry name" value="DUF3247"/>
    <property type="match status" value="1"/>
</dbReference>
<dbReference type="AlphaFoldDB" id="A0AAI7ZI49"/>
<proteinExistence type="predicted"/>
<name>A0AAI7ZI49_XANAC</name>
<dbReference type="EMBL" id="AE008923">
    <property type="protein sequence ID" value="AAM38525.1"/>
    <property type="molecule type" value="Genomic_DNA"/>
</dbReference>
<dbReference type="Proteomes" id="UP000000576">
    <property type="component" value="Chromosome"/>
</dbReference>
<dbReference type="KEGG" id="xac:XAC3682"/>
<reference evidence="1 2" key="1">
    <citation type="journal article" date="2002" name="Nature">
        <title>Comparison of the genomes of two Xanthomonas pathogens with differing host specificities.</title>
        <authorList>
            <person name="da Silva A.C."/>
            <person name="Ferro J.A."/>
            <person name="Reinach F.C."/>
            <person name="Farah C.S."/>
            <person name="Furlan L.R."/>
            <person name="Quaggio R.B."/>
            <person name="Monteiro-Vitorello C.B."/>
            <person name="Van Sluys M.A."/>
            <person name="Almeida N.F."/>
            <person name="Alves L.M."/>
            <person name="do Amaral A.M."/>
            <person name="Bertolini M.C."/>
            <person name="Camargo L.E."/>
            <person name="Camarotte G."/>
            <person name="Cannavan F."/>
            <person name="Cardozo J."/>
            <person name="Chambergo F."/>
            <person name="Ciapina L.P."/>
            <person name="Cicarelli R.M."/>
            <person name="Coutinho L.L."/>
            <person name="Cursino-Santos J.R."/>
            <person name="El-Dorry H."/>
            <person name="Faria J.B."/>
            <person name="Ferreira A.J."/>
            <person name="Ferreira R.C."/>
            <person name="Ferro M.I."/>
            <person name="Formighieri E.F."/>
            <person name="Franco M.C."/>
            <person name="Greggio C.C."/>
            <person name="Gruber A."/>
            <person name="Katsuyama A.M."/>
            <person name="Kishi L.T."/>
            <person name="Leite R.P."/>
            <person name="Lemos E.G."/>
            <person name="Lemos M.V."/>
            <person name="Locali E.C."/>
            <person name="Machado M.A."/>
            <person name="Madeira A.M."/>
            <person name="Martinez-Rossi N.M."/>
            <person name="Martins E.C."/>
            <person name="Meidanis J."/>
            <person name="Menck C.F."/>
            <person name="Miyaki C.Y."/>
            <person name="Moon D.H."/>
            <person name="Moreira L.M."/>
            <person name="Novo M.T."/>
            <person name="Okura V.K."/>
            <person name="Oliveira M.C."/>
            <person name="Oliveira V.R."/>
            <person name="Pereira H.A."/>
            <person name="Rossi A."/>
            <person name="Sena J.A."/>
            <person name="Silva C."/>
            <person name="de Souza R.F."/>
            <person name="Spinola L.A."/>
            <person name="Takita M.A."/>
            <person name="Tamura R.E."/>
            <person name="Teixeira E.C."/>
            <person name="Tezza R.I."/>
            <person name="Trindade dos Santos M."/>
            <person name="Truffi D."/>
            <person name="Tsai S.M."/>
            <person name="White F.F."/>
            <person name="Setubal J.C."/>
            <person name="Kitajima J.P."/>
        </authorList>
    </citation>
    <scope>NUCLEOTIDE SEQUENCE [LARGE SCALE GENOMIC DNA]</scope>
    <source>
        <strain evidence="1 2">306</strain>
    </source>
</reference>
<dbReference type="Gene3D" id="2.30.30.720">
    <property type="entry name" value="Protein of unknown function (DUF3247)"/>
    <property type="match status" value="1"/>
</dbReference>
<evidence type="ECO:0000313" key="2">
    <source>
        <dbReference type="Proteomes" id="UP000000576"/>
    </source>
</evidence>
<organism evidence="1 2">
    <name type="scientific">Xanthomonas axonopodis pv. citri (strain 306)</name>
    <dbReference type="NCBI Taxonomy" id="190486"/>
    <lineage>
        <taxon>Bacteria</taxon>
        <taxon>Pseudomonadati</taxon>
        <taxon>Pseudomonadota</taxon>
        <taxon>Gammaproteobacteria</taxon>
        <taxon>Lysobacterales</taxon>
        <taxon>Lysobacteraceae</taxon>
        <taxon>Xanthomonas</taxon>
    </lineage>
</organism>
<gene>
    <name evidence="1" type="ordered locus">XAC3682</name>
</gene>
<evidence type="ECO:0000313" key="1">
    <source>
        <dbReference type="EMBL" id="AAM38525.1"/>
    </source>
</evidence>